<protein>
    <submittedName>
        <fullName evidence="1">Uncharacterized protein</fullName>
    </submittedName>
</protein>
<dbReference type="EMBL" id="GGEC01080427">
    <property type="protein sequence ID" value="MBX60911.1"/>
    <property type="molecule type" value="Transcribed_RNA"/>
</dbReference>
<sequence length="34" mass="3784">MVNTLSMAPSVGIWDGDQLLVRYQKTFCLEPLAS</sequence>
<evidence type="ECO:0000313" key="1">
    <source>
        <dbReference type="EMBL" id="MBX60911.1"/>
    </source>
</evidence>
<proteinExistence type="predicted"/>
<accession>A0A2P2Q1Q7</accession>
<dbReference type="AlphaFoldDB" id="A0A2P2Q1Q7"/>
<reference evidence="1" key="1">
    <citation type="submission" date="2018-02" db="EMBL/GenBank/DDBJ databases">
        <title>Rhizophora mucronata_Transcriptome.</title>
        <authorList>
            <person name="Meera S.P."/>
            <person name="Sreeshan A."/>
            <person name="Augustine A."/>
        </authorList>
    </citation>
    <scope>NUCLEOTIDE SEQUENCE</scope>
    <source>
        <tissue evidence="1">Leaf</tissue>
    </source>
</reference>
<name>A0A2P2Q1Q7_RHIMU</name>
<organism evidence="1">
    <name type="scientific">Rhizophora mucronata</name>
    <name type="common">Asiatic mangrove</name>
    <dbReference type="NCBI Taxonomy" id="61149"/>
    <lineage>
        <taxon>Eukaryota</taxon>
        <taxon>Viridiplantae</taxon>
        <taxon>Streptophyta</taxon>
        <taxon>Embryophyta</taxon>
        <taxon>Tracheophyta</taxon>
        <taxon>Spermatophyta</taxon>
        <taxon>Magnoliopsida</taxon>
        <taxon>eudicotyledons</taxon>
        <taxon>Gunneridae</taxon>
        <taxon>Pentapetalae</taxon>
        <taxon>rosids</taxon>
        <taxon>fabids</taxon>
        <taxon>Malpighiales</taxon>
        <taxon>Rhizophoraceae</taxon>
        <taxon>Rhizophora</taxon>
    </lineage>
</organism>